<comment type="caution">
    <text evidence="2">The sequence shown here is derived from an EMBL/GenBank/DDBJ whole genome shotgun (WGS) entry which is preliminary data.</text>
</comment>
<dbReference type="EMBL" id="BKCJ010001448">
    <property type="protein sequence ID" value="GEU41514.1"/>
    <property type="molecule type" value="Genomic_DNA"/>
</dbReference>
<proteinExistence type="predicted"/>
<sequence length="303" mass="35239">MTLLNSLMETCATSSQKFAQLEQDKISQALEILKLKKRVKKLEKKRRSKSFGLKRLRKMGRKIKAIDANEDITLVDVDTQEEVADIDVELQGRIDDVSAAATKDENIDGNVFDEQIQEKHLDNIMKYQSLKRKPVSIAQARKNMIIYLKKMVGYKMEHFRGMTYDKVRPIFEREYKKVQTLFKPNKDVEEPQKKRVVEETLLQKSFKKLKTVKVSGSESTQDTSTNDPKEMSEEDVQNMLEIIPMSKFKVEALQVKYPLIDCEIHSEGSRTYWKIIRVDGIIEAYQSFKDMLKGFDREDLVAL</sequence>
<accession>A0A6L2K0V9</accession>
<feature type="region of interest" description="Disordered" evidence="1">
    <location>
        <begin position="213"/>
        <end position="233"/>
    </location>
</feature>
<evidence type="ECO:0000313" key="2">
    <source>
        <dbReference type="EMBL" id="GEU41514.1"/>
    </source>
</evidence>
<protein>
    <submittedName>
        <fullName evidence="2">Uncharacterized protein</fullName>
    </submittedName>
</protein>
<reference evidence="2" key="1">
    <citation type="journal article" date="2019" name="Sci. Rep.">
        <title>Draft genome of Tanacetum cinerariifolium, the natural source of mosquito coil.</title>
        <authorList>
            <person name="Yamashiro T."/>
            <person name="Shiraishi A."/>
            <person name="Satake H."/>
            <person name="Nakayama K."/>
        </authorList>
    </citation>
    <scope>NUCLEOTIDE SEQUENCE</scope>
</reference>
<feature type="compositionally biased region" description="Polar residues" evidence="1">
    <location>
        <begin position="214"/>
        <end position="226"/>
    </location>
</feature>
<organism evidence="2">
    <name type="scientific">Tanacetum cinerariifolium</name>
    <name type="common">Dalmatian daisy</name>
    <name type="synonym">Chrysanthemum cinerariifolium</name>
    <dbReference type="NCBI Taxonomy" id="118510"/>
    <lineage>
        <taxon>Eukaryota</taxon>
        <taxon>Viridiplantae</taxon>
        <taxon>Streptophyta</taxon>
        <taxon>Embryophyta</taxon>
        <taxon>Tracheophyta</taxon>
        <taxon>Spermatophyta</taxon>
        <taxon>Magnoliopsida</taxon>
        <taxon>eudicotyledons</taxon>
        <taxon>Gunneridae</taxon>
        <taxon>Pentapetalae</taxon>
        <taxon>asterids</taxon>
        <taxon>campanulids</taxon>
        <taxon>Asterales</taxon>
        <taxon>Asteraceae</taxon>
        <taxon>Asteroideae</taxon>
        <taxon>Anthemideae</taxon>
        <taxon>Anthemidinae</taxon>
        <taxon>Tanacetum</taxon>
    </lineage>
</organism>
<gene>
    <name evidence="2" type="ORF">Tci_013492</name>
</gene>
<dbReference type="AlphaFoldDB" id="A0A6L2K0V9"/>
<evidence type="ECO:0000256" key="1">
    <source>
        <dbReference type="SAM" id="MobiDB-lite"/>
    </source>
</evidence>
<name>A0A6L2K0V9_TANCI</name>